<evidence type="ECO:0000256" key="4">
    <source>
        <dbReference type="SAM" id="MobiDB-lite"/>
    </source>
</evidence>
<keyword evidence="5" id="KW-0732">Signal</keyword>
<dbReference type="SUPFAM" id="SSF49854">
    <property type="entry name" value="Spermadhesin, CUB domain"/>
    <property type="match status" value="2"/>
</dbReference>
<dbReference type="OrthoDB" id="6378629at2759"/>
<dbReference type="CDD" id="cd00041">
    <property type="entry name" value="CUB"/>
    <property type="match status" value="1"/>
</dbReference>
<dbReference type="KEGG" id="hazt:108666839"/>
<dbReference type="InterPro" id="IPR000859">
    <property type="entry name" value="CUB_dom"/>
</dbReference>
<reference evidence="8" key="1">
    <citation type="submission" date="2025-08" db="UniProtKB">
        <authorList>
            <consortium name="RefSeq"/>
        </authorList>
    </citation>
    <scope>IDENTIFICATION</scope>
    <source>
        <tissue evidence="8">Whole organism</tissue>
    </source>
</reference>
<keyword evidence="7" id="KW-1185">Reference proteome</keyword>
<evidence type="ECO:0000256" key="3">
    <source>
        <dbReference type="PROSITE-ProRule" id="PRU00059"/>
    </source>
</evidence>
<evidence type="ECO:0000313" key="7">
    <source>
        <dbReference type="Proteomes" id="UP000694843"/>
    </source>
</evidence>
<evidence type="ECO:0000259" key="6">
    <source>
        <dbReference type="PROSITE" id="PS01180"/>
    </source>
</evidence>
<dbReference type="PANTHER" id="PTHR24251">
    <property type="entry name" value="OVOCHYMASE-RELATED"/>
    <property type="match status" value="1"/>
</dbReference>
<protein>
    <submittedName>
        <fullName evidence="8">Cubilin</fullName>
    </submittedName>
</protein>
<dbReference type="GeneID" id="108666839"/>
<dbReference type="InterPro" id="IPR035914">
    <property type="entry name" value="Sperma_CUB_dom_sf"/>
</dbReference>
<dbReference type="SMART" id="SM00042">
    <property type="entry name" value="CUB"/>
    <property type="match status" value="1"/>
</dbReference>
<proteinExistence type="predicted"/>
<feature type="signal peptide" evidence="5">
    <location>
        <begin position="1"/>
        <end position="28"/>
    </location>
</feature>
<dbReference type="AlphaFoldDB" id="A0A8B7N5V3"/>
<dbReference type="Pfam" id="PF00431">
    <property type="entry name" value="CUB"/>
    <property type="match status" value="2"/>
</dbReference>
<keyword evidence="2" id="KW-1015">Disulfide bond</keyword>
<keyword evidence="1" id="KW-0677">Repeat</keyword>
<dbReference type="Proteomes" id="UP000694843">
    <property type="component" value="Unplaced"/>
</dbReference>
<gene>
    <name evidence="8" type="primary">LOC108666839</name>
</gene>
<evidence type="ECO:0000256" key="2">
    <source>
        <dbReference type="ARBA" id="ARBA00023157"/>
    </source>
</evidence>
<sequence>MRSLTGIALLLFGSLHLMLLLCTQEAIGSHCVPYQGSVGFLIEGEAPCTAQKIDEETYHLKSPNYPNDYPNKIKCDAKISTAGPRYLVIHPMAIDVQEKDRITLIKPFKHKQWLTSADLGMDIYSPSSGTDIKFRSSVKNSGKGFDLKITAKKNDCQHICNLQAGQEGHLHQLNYKPHTFCEWWLTAPTGCKIILEFDSFDVGTVGGSGSGKCQGDYLGVSRLGDKLYKKNKLRSMCGSSLPKRVKSDGNKLNILFNGKDGGNGFKLNYRVECPGLTTTPPPSTTGTSTSTSTTTTTTPTTTTTTTPTTTTTTTPTTTTTTQTTTTTTPTTPPTG</sequence>
<dbReference type="RefSeq" id="XP_018009262.1">
    <property type="nucleotide sequence ID" value="XM_018153773.2"/>
</dbReference>
<feature type="compositionally biased region" description="Low complexity" evidence="4">
    <location>
        <begin position="284"/>
        <end position="329"/>
    </location>
</feature>
<feature type="chain" id="PRO_5034034645" evidence="5">
    <location>
        <begin position="29"/>
        <end position="335"/>
    </location>
</feature>
<feature type="region of interest" description="Disordered" evidence="4">
    <location>
        <begin position="274"/>
        <end position="335"/>
    </location>
</feature>
<evidence type="ECO:0000313" key="8">
    <source>
        <dbReference type="RefSeq" id="XP_018009262.1"/>
    </source>
</evidence>
<dbReference type="PROSITE" id="PS01180">
    <property type="entry name" value="CUB"/>
    <property type="match status" value="1"/>
</dbReference>
<feature type="domain" description="CUB" evidence="6">
    <location>
        <begin position="156"/>
        <end position="272"/>
    </location>
</feature>
<comment type="caution">
    <text evidence="3">Lacks conserved residue(s) required for the propagation of feature annotation.</text>
</comment>
<evidence type="ECO:0000256" key="5">
    <source>
        <dbReference type="SAM" id="SignalP"/>
    </source>
</evidence>
<accession>A0A8B7N5V3</accession>
<organism evidence="7 8">
    <name type="scientific">Hyalella azteca</name>
    <name type="common">Amphipod</name>
    <dbReference type="NCBI Taxonomy" id="294128"/>
    <lineage>
        <taxon>Eukaryota</taxon>
        <taxon>Metazoa</taxon>
        <taxon>Ecdysozoa</taxon>
        <taxon>Arthropoda</taxon>
        <taxon>Crustacea</taxon>
        <taxon>Multicrustacea</taxon>
        <taxon>Malacostraca</taxon>
        <taxon>Eumalacostraca</taxon>
        <taxon>Peracarida</taxon>
        <taxon>Amphipoda</taxon>
        <taxon>Senticaudata</taxon>
        <taxon>Talitrida</taxon>
        <taxon>Talitroidea</taxon>
        <taxon>Hyalellidae</taxon>
        <taxon>Hyalella</taxon>
    </lineage>
</organism>
<dbReference type="Gene3D" id="2.60.120.290">
    <property type="entry name" value="Spermadhesin, CUB domain"/>
    <property type="match status" value="2"/>
</dbReference>
<evidence type="ECO:0000256" key="1">
    <source>
        <dbReference type="ARBA" id="ARBA00022737"/>
    </source>
</evidence>
<name>A0A8B7N5V3_HYAAZ</name>